<feature type="transmembrane region" description="Helical" evidence="8">
    <location>
        <begin position="238"/>
        <end position="266"/>
    </location>
</feature>
<keyword evidence="11" id="KW-1185">Reference proteome</keyword>
<keyword evidence="6 8" id="KW-0472">Membrane</keyword>
<feature type="transmembrane region" description="Helical" evidence="8">
    <location>
        <begin position="374"/>
        <end position="393"/>
    </location>
</feature>
<feature type="transmembrane region" description="Helical" evidence="8">
    <location>
        <begin position="32"/>
        <end position="54"/>
    </location>
</feature>
<feature type="transmembrane region" description="Helical" evidence="8">
    <location>
        <begin position="110"/>
        <end position="127"/>
    </location>
</feature>
<feature type="transmembrane region" description="Helical" evidence="8">
    <location>
        <begin position="272"/>
        <end position="293"/>
    </location>
</feature>
<feature type="transmembrane region" description="Helical" evidence="8">
    <location>
        <begin position="163"/>
        <end position="184"/>
    </location>
</feature>
<evidence type="ECO:0000256" key="2">
    <source>
        <dbReference type="ARBA" id="ARBA00005346"/>
    </source>
</evidence>
<feature type="transmembrane region" description="Helical" evidence="8">
    <location>
        <begin position="313"/>
        <end position="334"/>
    </location>
</feature>
<dbReference type="RefSeq" id="WP_089758751.1">
    <property type="nucleotide sequence ID" value="NZ_FNGO01000005.1"/>
</dbReference>
<evidence type="ECO:0000256" key="6">
    <source>
        <dbReference type="ARBA" id="ARBA00023136"/>
    </source>
</evidence>
<dbReference type="InterPro" id="IPR001750">
    <property type="entry name" value="ND/Mrp_TM"/>
</dbReference>
<feature type="transmembrane region" description="Helical" evidence="8">
    <location>
        <begin position="457"/>
        <end position="477"/>
    </location>
</feature>
<evidence type="ECO:0000256" key="4">
    <source>
        <dbReference type="ARBA" id="ARBA00022692"/>
    </source>
</evidence>
<evidence type="ECO:0000256" key="8">
    <source>
        <dbReference type="SAM" id="Phobius"/>
    </source>
</evidence>
<organism evidence="10 11">
    <name type="scientific">Halarsenatibacter silvermanii</name>
    <dbReference type="NCBI Taxonomy" id="321763"/>
    <lineage>
        <taxon>Bacteria</taxon>
        <taxon>Bacillati</taxon>
        <taxon>Bacillota</taxon>
        <taxon>Clostridia</taxon>
        <taxon>Halanaerobiales</taxon>
        <taxon>Halarsenatibacteraceae</taxon>
        <taxon>Halarsenatibacter</taxon>
    </lineage>
</organism>
<evidence type="ECO:0000256" key="1">
    <source>
        <dbReference type="ARBA" id="ARBA00004651"/>
    </source>
</evidence>
<dbReference type="Proteomes" id="UP000199476">
    <property type="component" value="Unassembled WGS sequence"/>
</dbReference>
<comment type="subcellular location">
    <subcellularLocation>
        <location evidence="1">Cell membrane</location>
        <topology evidence="1">Multi-pass membrane protein</topology>
    </subcellularLocation>
    <subcellularLocation>
        <location evidence="7">Membrane</location>
        <topology evidence="7">Multi-pass membrane protein</topology>
    </subcellularLocation>
</comment>
<evidence type="ECO:0000313" key="11">
    <source>
        <dbReference type="Proteomes" id="UP000199476"/>
    </source>
</evidence>
<feature type="transmembrane region" description="Helical" evidence="8">
    <location>
        <begin position="133"/>
        <end position="151"/>
    </location>
</feature>
<dbReference type="Pfam" id="PF00361">
    <property type="entry name" value="Proton_antipo_M"/>
    <property type="match status" value="1"/>
</dbReference>
<dbReference type="InterPro" id="IPR003918">
    <property type="entry name" value="NADH_UbQ_OxRdtase"/>
</dbReference>
<evidence type="ECO:0000259" key="9">
    <source>
        <dbReference type="Pfam" id="PF00361"/>
    </source>
</evidence>
<proteinExistence type="inferred from homology"/>
<dbReference type="GO" id="GO:0042773">
    <property type="term" value="P:ATP synthesis coupled electron transport"/>
    <property type="evidence" value="ECO:0007669"/>
    <property type="project" value="InterPro"/>
</dbReference>
<evidence type="ECO:0000256" key="5">
    <source>
        <dbReference type="ARBA" id="ARBA00022989"/>
    </source>
</evidence>
<evidence type="ECO:0000256" key="7">
    <source>
        <dbReference type="RuleBase" id="RU000320"/>
    </source>
</evidence>
<dbReference type="PANTHER" id="PTHR42703">
    <property type="entry name" value="NADH DEHYDROGENASE"/>
    <property type="match status" value="1"/>
</dbReference>
<dbReference type="PANTHER" id="PTHR42703:SF1">
    <property type="entry name" value="NA(+)_H(+) ANTIPORTER SUBUNIT D1"/>
    <property type="match status" value="1"/>
</dbReference>
<gene>
    <name evidence="10" type="ORF">SAMN04488692_10519</name>
</gene>
<dbReference type="InterPro" id="IPR050586">
    <property type="entry name" value="CPA3_Na-H_Antiporter_D"/>
</dbReference>
<protein>
    <submittedName>
        <fullName evidence="10">Multicomponent Na+:H+ antiporter subunit D</fullName>
    </submittedName>
</protein>
<feature type="transmembrane region" description="Helical" evidence="8">
    <location>
        <begin position="204"/>
        <end position="226"/>
    </location>
</feature>
<feature type="domain" description="NADH:quinone oxidoreductase/Mrp antiporter transmembrane" evidence="9">
    <location>
        <begin position="128"/>
        <end position="421"/>
    </location>
</feature>
<dbReference type="GO" id="GO:0005886">
    <property type="term" value="C:plasma membrane"/>
    <property type="evidence" value="ECO:0007669"/>
    <property type="project" value="UniProtKB-SubCell"/>
</dbReference>
<evidence type="ECO:0000313" key="10">
    <source>
        <dbReference type="EMBL" id="SDL49158.1"/>
    </source>
</evidence>
<evidence type="ECO:0000256" key="3">
    <source>
        <dbReference type="ARBA" id="ARBA00022475"/>
    </source>
</evidence>
<reference evidence="10 11" key="1">
    <citation type="submission" date="2016-10" db="EMBL/GenBank/DDBJ databases">
        <authorList>
            <person name="de Groot N.N."/>
        </authorList>
    </citation>
    <scope>NUCLEOTIDE SEQUENCE [LARGE SCALE GENOMIC DNA]</scope>
    <source>
        <strain evidence="10 11">SLAS-1</strain>
    </source>
</reference>
<dbReference type="OrthoDB" id="9807568at2"/>
<sequence length="498" mass="54689">MEATIDLAIWIIIIPLFVGFASGVVHHFKKSLLTPFVLTAGFGYFLLVLTHLIFRDQLPYVYNLGEWGRDVAINLAIDDFTMVMLILLAVIVLLVTIYSSVTIDKKRGKFFLLFNILIVGVSGMVMTSDLFNLYVFFEITSISSYSLVAFNDEHFSIEAAYKYLIIGTISGVFLLLAIVLTYQATGTLNMALIPDKLAGVNPTVQQALLSFYVIGLGVKFAMVPLHTWLPDAYVGAPIAYNVLSSGLIIKACFFALMRVIYIFFGIEFLQEFSLNTIMSYWGAVTIIFGHSVAYRQSNVKRIMGYSTIAQIGYIMVAFGLGTAAGIIAGSFHLINHAIMKSTIFFASGNMAKISGGYELEDFKGIGGVMPKTSLLFVLILLALVGLPPFNGFVSKWMILEASAEAEYYFPALMVIVGSVISLGYYLGIIRSIFTSPEVDIDRLELPEFTISEELPPFFLGGVCVITGILPMIVLNIIDGAPQFLLERANFITLILGGG</sequence>
<dbReference type="EMBL" id="FNGO01000005">
    <property type="protein sequence ID" value="SDL49158.1"/>
    <property type="molecule type" value="Genomic_DNA"/>
</dbReference>
<name>A0A1G9KH43_9FIRM</name>
<feature type="transmembrane region" description="Helical" evidence="8">
    <location>
        <begin position="405"/>
        <end position="426"/>
    </location>
</feature>
<keyword evidence="5 8" id="KW-1133">Transmembrane helix</keyword>
<dbReference type="STRING" id="321763.SAMN04488692_10519"/>
<keyword evidence="4 7" id="KW-0812">Transmembrane</keyword>
<comment type="similarity">
    <text evidence="2">Belongs to the CPA3 antiporters (TC 2.A.63) subunit D family.</text>
</comment>
<dbReference type="PRINTS" id="PR01437">
    <property type="entry name" value="NUOXDRDTASE4"/>
</dbReference>
<feature type="transmembrane region" description="Helical" evidence="8">
    <location>
        <begin position="7"/>
        <end position="25"/>
    </location>
</feature>
<dbReference type="GO" id="GO:0008137">
    <property type="term" value="F:NADH dehydrogenase (ubiquinone) activity"/>
    <property type="evidence" value="ECO:0007669"/>
    <property type="project" value="InterPro"/>
</dbReference>
<keyword evidence="3" id="KW-1003">Cell membrane</keyword>
<accession>A0A1G9KH43</accession>
<dbReference type="AlphaFoldDB" id="A0A1G9KH43"/>
<feature type="transmembrane region" description="Helical" evidence="8">
    <location>
        <begin position="80"/>
        <end position="98"/>
    </location>
</feature>